<dbReference type="RefSeq" id="WP_093634678.1">
    <property type="nucleotide sequence ID" value="NZ_FPBH01000006.1"/>
</dbReference>
<evidence type="ECO:0000313" key="1">
    <source>
        <dbReference type="EMBL" id="SFT97572.1"/>
    </source>
</evidence>
<accession>A0A1I7CDT4</accession>
<sequence>MEMSVLIERYPVLYHMAEKDTWPDIRGKGLLSTSAALDRYNLTDAVRAALEILHRPEKVAIGTEADRIVLRDQKPMHPSRLEKALIDGTTPSEWYAFLNNKVFMWAEERRLFGLLNARGYRNLEHDVLTIDTKSLMEVHGDRVWLCHMNSGNTFPMPHARGMDTFKRVADYPTNRDGGPRKEVVEVVVDYSIPDIANFVREVRRIKGTEVLRQVPLR</sequence>
<reference evidence="1 2" key="1">
    <citation type="submission" date="2016-10" db="EMBL/GenBank/DDBJ databases">
        <authorList>
            <person name="de Groot N.N."/>
        </authorList>
    </citation>
    <scope>NUCLEOTIDE SEQUENCE [LARGE SCALE GENOMIC DNA]</scope>
    <source>
        <strain evidence="1 2">LMG 27731</strain>
    </source>
</reference>
<protein>
    <submittedName>
        <fullName evidence="1">Uncharacterized protein</fullName>
    </submittedName>
</protein>
<dbReference type="OrthoDB" id="154268at2"/>
<dbReference type="Pfam" id="PF22531">
    <property type="entry name" value="DUF7002"/>
    <property type="match status" value="1"/>
</dbReference>
<dbReference type="Proteomes" id="UP000198844">
    <property type="component" value="Unassembled WGS sequence"/>
</dbReference>
<dbReference type="EMBL" id="FPBH01000006">
    <property type="protein sequence ID" value="SFT97572.1"/>
    <property type="molecule type" value="Genomic_DNA"/>
</dbReference>
<evidence type="ECO:0000313" key="2">
    <source>
        <dbReference type="Proteomes" id="UP000198844"/>
    </source>
</evidence>
<organism evidence="1 2">
    <name type="scientific">Paraburkholderia aspalathi</name>
    <dbReference type="NCBI Taxonomy" id="1324617"/>
    <lineage>
        <taxon>Bacteria</taxon>
        <taxon>Pseudomonadati</taxon>
        <taxon>Pseudomonadota</taxon>
        <taxon>Betaproteobacteria</taxon>
        <taxon>Burkholderiales</taxon>
        <taxon>Burkholderiaceae</taxon>
        <taxon>Paraburkholderia</taxon>
    </lineage>
</organism>
<gene>
    <name evidence="1" type="ORF">SAMN05192563_1006150</name>
</gene>
<name>A0A1I7CDT4_9BURK</name>
<proteinExistence type="predicted"/>
<dbReference type="AlphaFoldDB" id="A0A1I7CDT4"/>
<dbReference type="InterPro" id="IPR054271">
    <property type="entry name" value="DUF7002"/>
</dbReference>